<gene>
    <name evidence="2" type="ORF">TL16_g07557</name>
</gene>
<evidence type="ECO:0000313" key="2">
    <source>
        <dbReference type="EMBL" id="GMH77845.1"/>
    </source>
</evidence>
<feature type="compositionally biased region" description="Acidic residues" evidence="1">
    <location>
        <begin position="31"/>
        <end position="55"/>
    </location>
</feature>
<feature type="region of interest" description="Disordered" evidence="1">
    <location>
        <begin position="211"/>
        <end position="246"/>
    </location>
</feature>
<comment type="caution">
    <text evidence="2">The sequence shown here is derived from an EMBL/GenBank/DDBJ whole genome shotgun (WGS) entry which is preliminary data.</text>
</comment>
<feature type="compositionally biased region" description="Polar residues" evidence="1">
    <location>
        <begin position="105"/>
        <end position="127"/>
    </location>
</feature>
<feature type="region of interest" description="Disordered" evidence="1">
    <location>
        <begin position="515"/>
        <end position="546"/>
    </location>
</feature>
<feature type="region of interest" description="Disordered" evidence="1">
    <location>
        <begin position="469"/>
        <end position="497"/>
    </location>
</feature>
<sequence length="546" mass="60924">MADSDLNKLMEEAYGDDFHDDEDVELKNDDPYAEDFDDDEGGEEDYGEDEFDKDEEPTTKVEPKIQEPQKEFVGDSEPTYENDFDKSVDIGRTNYADDFGEDSSTHLTSSNQGESSSFVPSSTSLNGFESLGSDEPLADLISTPTNNDTSHGKKLLHHMSSELSIGKIDSFLADKEAKLNTEVMQRVRAESDAREIKNSVEKKEIEKILDDLSSLGEKQEEEKKKEEKSGEETPVQRQSFMDRMGGADDRVYDVDYYLDNGEDVDDVDHEYVTKYESVEIKKEEEPQAAVPVAPKVVVESQVSPQVSTSAAPENPVYSRRMSTKASLRLASSEPTKAKSPPSKKQTPPRPQSAKPNKAPPKLPSRPQSAHPTTKHKQQETQTQVVTRPQSAPTGPTPSISSLRLVSKITKNITRTKMQGSEISSKLREINHIFSNLQAALHFDYDKELEKVKKEALMNGKIGFKTSVPSWKKKKKRPRTAKARKRAQLEHANKLSQPVTRSARYIQGIVPSDWGGTLRGGKAALSRAPTQRGRVRPSTAPAARRKR</sequence>
<dbReference type="AlphaFoldDB" id="A0A9W7B1J1"/>
<dbReference type="Proteomes" id="UP001162640">
    <property type="component" value="Unassembled WGS sequence"/>
</dbReference>
<feature type="compositionally biased region" description="Basic and acidic residues" evidence="1">
    <location>
        <begin position="217"/>
        <end position="231"/>
    </location>
</feature>
<evidence type="ECO:0000256" key="1">
    <source>
        <dbReference type="SAM" id="MobiDB-lite"/>
    </source>
</evidence>
<accession>A0A9W7B1J1</accession>
<feature type="compositionally biased region" description="Low complexity" evidence="1">
    <location>
        <begin position="299"/>
        <end position="309"/>
    </location>
</feature>
<feature type="region of interest" description="Disordered" evidence="1">
    <location>
        <begin position="1"/>
        <end position="154"/>
    </location>
</feature>
<protein>
    <submittedName>
        <fullName evidence="2">Uncharacterized protein</fullName>
    </submittedName>
</protein>
<feature type="region of interest" description="Disordered" evidence="1">
    <location>
        <begin position="299"/>
        <end position="404"/>
    </location>
</feature>
<feature type="compositionally biased region" description="Acidic residues" evidence="1">
    <location>
        <begin position="13"/>
        <end position="24"/>
    </location>
</feature>
<feature type="compositionally biased region" description="Basic residues" evidence="1">
    <location>
        <begin position="470"/>
        <end position="485"/>
    </location>
</feature>
<proteinExistence type="predicted"/>
<reference evidence="3" key="1">
    <citation type="journal article" date="2023" name="Commun. Biol.">
        <title>Genome analysis of Parmales, the sister group of diatoms, reveals the evolutionary specialization of diatoms from phago-mixotrophs to photoautotrophs.</title>
        <authorList>
            <person name="Ban H."/>
            <person name="Sato S."/>
            <person name="Yoshikawa S."/>
            <person name="Yamada K."/>
            <person name="Nakamura Y."/>
            <person name="Ichinomiya M."/>
            <person name="Sato N."/>
            <person name="Blanc-Mathieu R."/>
            <person name="Endo H."/>
            <person name="Kuwata A."/>
            <person name="Ogata H."/>
        </authorList>
    </citation>
    <scope>NUCLEOTIDE SEQUENCE [LARGE SCALE GENOMIC DNA]</scope>
</reference>
<feature type="compositionally biased region" description="Basic and acidic residues" evidence="1">
    <location>
        <begin position="1"/>
        <end position="11"/>
    </location>
</feature>
<feature type="compositionally biased region" description="Polar residues" evidence="1">
    <location>
        <begin position="390"/>
        <end position="404"/>
    </location>
</feature>
<name>A0A9W7B1J1_9STRA</name>
<evidence type="ECO:0000313" key="3">
    <source>
        <dbReference type="Proteomes" id="UP001162640"/>
    </source>
</evidence>
<feature type="compositionally biased region" description="Basic and acidic residues" evidence="1">
    <location>
        <begin position="56"/>
        <end position="73"/>
    </location>
</feature>
<organism evidence="2 3">
    <name type="scientific">Triparma laevis f. inornata</name>
    <dbReference type="NCBI Taxonomy" id="1714386"/>
    <lineage>
        <taxon>Eukaryota</taxon>
        <taxon>Sar</taxon>
        <taxon>Stramenopiles</taxon>
        <taxon>Ochrophyta</taxon>
        <taxon>Bolidophyceae</taxon>
        <taxon>Parmales</taxon>
        <taxon>Triparmaceae</taxon>
        <taxon>Triparma</taxon>
    </lineage>
</organism>
<feature type="compositionally biased region" description="Low complexity" evidence="1">
    <location>
        <begin position="379"/>
        <end position="389"/>
    </location>
</feature>
<dbReference type="EMBL" id="BLQM01000239">
    <property type="protein sequence ID" value="GMH77845.1"/>
    <property type="molecule type" value="Genomic_DNA"/>
</dbReference>